<dbReference type="GO" id="GO:0006879">
    <property type="term" value="P:intracellular iron ion homeostasis"/>
    <property type="evidence" value="ECO:0007669"/>
    <property type="project" value="TreeGrafter"/>
</dbReference>
<dbReference type="PANTHER" id="PTHR32361">
    <property type="entry name" value="FERRIC/CUPRIC REDUCTASE TRANSMEMBRANE COMPONENT"/>
    <property type="match status" value="1"/>
</dbReference>
<dbReference type="InterPro" id="IPR013112">
    <property type="entry name" value="FAD-bd_8"/>
</dbReference>
<proteinExistence type="predicted"/>
<keyword evidence="3" id="KW-0812">Transmembrane</keyword>
<dbReference type="GO" id="GO:0006826">
    <property type="term" value="P:iron ion transport"/>
    <property type="evidence" value="ECO:0007669"/>
    <property type="project" value="TreeGrafter"/>
</dbReference>
<organism evidence="3 4">
    <name type="scientific">Lasallia pustulata</name>
    <dbReference type="NCBI Taxonomy" id="136370"/>
    <lineage>
        <taxon>Eukaryota</taxon>
        <taxon>Fungi</taxon>
        <taxon>Dikarya</taxon>
        <taxon>Ascomycota</taxon>
        <taxon>Pezizomycotina</taxon>
        <taxon>Lecanoromycetes</taxon>
        <taxon>OSLEUM clade</taxon>
        <taxon>Umbilicariomycetidae</taxon>
        <taxon>Umbilicariales</taxon>
        <taxon>Umbilicariaceae</taxon>
        <taxon>Lasallia</taxon>
    </lineage>
</organism>
<dbReference type="Pfam" id="PF08022">
    <property type="entry name" value="FAD_binding_8"/>
    <property type="match status" value="1"/>
</dbReference>
<accession>A0A1W5D736</accession>
<keyword evidence="3" id="KW-0472">Membrane</keyword>
<dbReference type="EMBL" id="FWEW01003167">
    <property type="protein sequence ID" value="SLM38944.1"/>
    <property type="molecule type" value="Genomic_DNA"/>
</dbReference>
<dbReference type="SUPFAM" id="SSF52343">
    <property type="entry name" value="Ferredoxin reductase-like, C-terminal NADP-linked domain"/>
    <property type="match status" value="1"/>
</dbReference>
<feature type="non-terminal residue" evidence="3">
    <location>
        <position position="106"/>
    </location>
</feature>
<protein>
    <submittedName>
        <fullName evidence="3">Ferric reductase-like transmembrane component</fullName>
    </submittedName>
</protein>
<reference evidence="4" key="1">
    <citation type="submission" date="2017-03" db="EMBL/GenBank/DDBJ databases">
        <authorList>
            <person name="Sharma R."/>
            <person name="Thines M."/>
        </authorList>
    </citation>
    <scope>NUCLEOTIDE SEQUENCE [LARGE SCALE GENOMIC DNA]</scope>
</reference>
<feature type="domain" description="FAD-binding 8" evidence="2">
    <location>
        <begin position="7"/>
        <end position="64"/>
    </location>
</feature>
<name>A0A1W5D736_9LECA</name>
<dbReference type="Proteomes" id="UP000192927">
    <property type="component" value="Unassembled WGS sequence"/>
</dbReference>
<dbReference type="InterPro" id="IPR051410">
    <property type="entry name" value="Ferric/Cupric_Reductase"/>
</dbReference>
<evidence type="ECO:0000259" key="2">
    <source>
        <dbReference type="Pfam" id="PF08022"/>
    </source>
</evidence>
<dbReference type="GO" id="GO:0000293">
    <property type="term" value="F:ferric-chelate reductase activity"/>
    <property type="evidence" value="ECO:0007669"/>
    <property type="project" value="TreeGrafter"/>
</dbReference>
<keyword evidence="4" id="KW-1185">Reference proteome</keyword>
<evidence type="ECO:0000256" key="1">
    <source>
        <dbReference type="ARBA" id="ARBA00022448"/>
    </source>
</evidence>
<evidence type="ECO:0000313" key="3">
    <source>
        <dbReference type="EMBL" id="SLM38944.1"/>
    </source>
</evidence>
<dbReference type="InterPro" id="IPR039261">
    <property type="entry name" value="FNR_nucleotide-bd"/>
</dbReference>
<dbReference type="PANTHER" id="PTHR32361:SF23">
    <property type="entry name" value="FERRIC-CHELATE REDUCTASE"/>
    <property type="match status" value="1"/>
</dbReference>
<dbReference type="CDD" id="cd06186">
    <property type="entry name" value="NOX_Duox_like_FAD_NADP"/>
    <property type="match status" value="1"/>
</dbReference>
<dbReference type="GO" id="GO:0015677">
    <property type="term" value="P:copper ion import"/>
    <property type="evidence" value="ECO:0007669"/>
    <property type="project" value="TreeGrafter"/>
</dbReference>
<dbReference type="Gene3D" id="3.40.50.80">
    <property type="entry name" value="Nucleotide-binding domain of ferredoxin-NADP reductase (FNR) module"/>
    <property type="match status" value="1"/>
</dbReference>
<evidence type="ECO:0000313" key="4">
    <source>
        <dbReference type="Proteomes" id="UP000192927"/>
    </source>
</evidence>
<keyword evidence="1" id="KW-0813">Transport</keyword>
<dbReference type="GO" id="GO:0005886">
    <property type="term" value="C:plasma membrane"/>
    <property type="evidence" value="ECO:0007669"/>
    <property type="project" value="TreeGrafter"/>
</dbReference>
<dbReference type="AlphaFoldDB" id="A0A1W5D736"/>
<sequence length="106" mass="11608">MGWKHRLQAHPFTIASPAPPSGLRDGSWPLQLTIRAQDGFSRELLEYARFHQHAEVYLDGPYGSLEVLEAARAAERICFIAGGSGIAVTYPVAYALQVEDQGNALL</sequence>